<evidence type="ECO:0000256" key="1">
    <source>
        <dbReference type="ARBA" id="ARBA00022692"/>
    </source>
</evidence>
<comment type="caution">
    <text evidence="8">The sequence shown here is derived from an EMBL/GenBank/DDBJ whole genome shotgun (WGS) entry which is preliminary data.</text>
</comment>
<name>A0A0R2FAA8_9LACO</name>
<feature type="transmembrane region" description="Helical" evidence="7">
    <location>
        <begin position="23"/>
        <end position="43"/>
    </location>
</feature>
<dbReference type="AlphaFoldDB" id="A0A0R2FAA8"/>
<evidence type="ECO:0000256" key="5">
    <source>
        <dbReference type="ARBA" id="ARBA00023210"/>
    </source>
</evidence>
<dbReference type="GO" id="GO:0000921">
    <property type="term" value="P:septin ring assembly"/>
    <property type="evidence" value="ECO:0007669"/>
    <property type="project" value="InterPro"/>
</dbReference>
<keyword evidence="5 6" id="KW-0717">Septation</keyword>
<evidence type="ECO:0000313" key="8">
    <source>
        <dbReference type="EMBL" id="KRN25279.1"/>
    </source>
</evidence>
<reference evidence="8 9" key="1">
    <citation type="journal article" date="2015" name="Genome Announc.">
        <title>Expanding the biotechnology potential of lactobacilli through comparative genomics of 213 strains and associated genera.</title>
        <authorList>
            <person name="Sun Z."/>
            <person name="Harris H.M."/>
            <person name="McCann A."/>
            <person name="Guo C."/>
            <person name="Argimon S."/>
            <person name="Zhang W."/>
            <person name="Yang X."/>
            <person name="Jeffery I.B."/>
            <person name="Cooney J.C."/>
            <person name="Kagawa T.F."/>
            <person name="Liu W."/>
            <person name="Song Y."/>
            <person name="Salvetti E."/>
            <person name="Wrobel A."/>
            <person name="Rasinkangas P."/>
            <person name="Parkhill J."/>
            <person name="Rea M.C."/>
            <person name="O'Sullivan O."/>
            <person name="Ritari J."/>
            <person name="Douillard F.P."/>
            <person name="Paul Ross R."/>
            <person name="Yang R."/>
            <person name="Briner A.E."/>
            <person name="Felis G.E."/>
            <person name="de Vos W.M."/>
            <person name="Barrangou R."/>
            <person name="Klaenhammer T.R."/>
            <person name="Caufield P.W."/>
            <person name="Cui Y."/>
            <person name="Zhang H."/>
            <person name="O'Toole P.W."/>
        </authorList>
    </citation>
    <scope>NUCLEOTIDE SEQUENCE [LARGE SCALE GENOMIC DNA]</scope>
    <source>
        <strain evidence="8 9">DSM 22697</strain>
    </source>
</reference>
<keyword evidence="2 6" id="KW-1133">Transmembrane helix</keyword>
<gene>
    <name evidence="6" type="primary">ezrA</name>
    <name evidence="8" type="ORF">FC75_GL000762</name>
</gene>
<comment type="similarity">
    <text evidence="6">Belongs to the EzrA family.</text>
</comment>
<evidence type="ECO:0000256" key="3">
    <source>
        <dbReference type="ARBA" id="ARBA00023054"/>
    </source>
</evidence>
<dbReference type="Gene3D" id="1.10.287.1490">
    <property type="match status" value="1"/>
</dbReference>
<sequence>MSVYEAVTDNATSGVGAEGVEKMNWIIIVLIIIVLLALGVWGYQLRNTRLIHELDAGVATIDTGAVPGLIRSIQQLSLTGDSLEDFKSWSQKYQALVDGELTELQTALLDVEQANKQFKFGQVKDGMANIDALQTAAAKDMKQIESHLDEIKAAEAANAKGLKALRNDYQEARKTVLAKSFAFGDALPALEASLQAIASQLTTTTEVNVGGDPRRAQNALKQVKNGVAALKLQVKQLPPLVNSVVNEFPAQLKEIKTGYQQLTAQHFIFTEDVPAGVAAVQGLVDQAEAQIKQLDVTELTANTATIADKIDSLYAVMEKELKAKASVLDQKEELRQFINHAMQQNRTLNIELDHLNQSYQLNHDEIKTTNDLKVQLDAIDQSFNQANDQIAQSKAVYSDLLAQFTHDRTDLTEIEKKQQAINASVSGLRETERKALNQVDAFERSVRDVRYEVSRHDLPGLPKAYRDFFKVVSDEILQLKDDMDQVKIDLDAIAKTLIKVSADIDQLKQQSRDIIGAAGLCEQLLQYANRYKTSHEAVAKAMTDAAALYAKYDYQSAADTIATALEQVEPGSYKKVADDYNAQQHDELV</sequence>
<dbReference type="GO" id="GO:0005886">
    <property type="term" value="C:plasma membrane"/>
    <property type="evidence" value="ECO:0007669"/>
    <property type="project" value="UniProtKB-SubCell"/>
</dbReference>
<comment type="subcellular location">
    <subcellularLocation>
        <location evidence="6">Cell membrane</location>
        <topology evidence="6">Single-pass membrane protein</topology>
    </subcellularLocation>
    <text evidence="6">Colocalized with FtsZ to the nascent septal site.</text>
</comment>
<dbReference type="EMBL" id="AYZJ01000015">
    <property type="protein sequence ID" value="KRN25279.1"/>
    <property type="molecule type" value="Genomic_DNA"/>
</dbReference>
<feature type="topological domain" description="Extracellular" evidence="6">
    <location>
        <begin position="1"/>
        <end position="24"/>
    </location>
</feature>
<dbReference type="HAMAP" id="MF_00728">
    <property type="entry name" value="EzrA"/>
    <property type="match status" value="1"/>
</dbReference>
<protein>
    <recommendedName>
        <fullName evidence="6">Septation ring formation regulator EzrA</fullName>
    </recommendedName>
</protein>
<evidence type="ECO:0000256" key="7">
    <source>
        <dbReference type="SAM" id="Phobius"/>
    </source>
</evidence>
<dbReference type="Proteomes" id="UP000050865">
    <property type="component" value="Unassembled WGS sequence"/>
</dbReference>
<dbReference type="Pfam" id="PF06160">
    <property type="entry name" value="EzrA"/>
    <property type="match status" value="1"/>
</dbReference>
<dbReference type="GO" id="GO:0005940">
    <property type="term" value="C:septin ring"/>
    <property type="evidence" value="ECO:0007669"/>
    <property type="project" value="InterPro"/>
</dbReference>
<evidence type="ECO:0000256" key="2">
    <source>
        <dbReference type="ARBA" id="ARBA00022989"/>
    </source>
</evidence>
<comment type="function">
    <text evidence="6">Negative regulator of FtsZ ring formation; modulates the frequency and position of FtsZ ring formation. Inhibits FtsZ ring formation at polar sites. Interacts either with FtsZ or with one of its binding partners to promote depolymerization.</text>
</comment>
<dbReference type="NCBIfam" id="NF003409">
    <property type="entry name" value="PRK04778.1-3"/>
    <property type="match status" value="1"/>
</dbReference>
<dbReference type="OrthoDB" id="1654473at2"/>
<keyword evidence="3 6" id="KW-0175">Coiled coil</keyword>
<evidence type="ECO:0000313" key="9">
    <source>
        <dbReference type="Proteomes" id="UP000050865"/>
    </source>
</evidence>
<organism evidence="8 9">
    <name type="scientific">Lacticaseibacillus camelliae DSM 22697 = JCM 13995</name>
    <dbReference type="NCBI Taxonomy" id="1423730"/>
    <lineage>
        <taxon>Bacteria</taxon>
        <taxon>Bacillati</taxon>
        <taxon>Bacillota</taxon>
        <taxon>Bacilli</taxon>
        <taxon>Lactobacillales</taxon>
        <taxon>Lactobacillaceae</taxon>
        <taxon>Lacticaseibacillus</taxon>
    </lineage>
</organism>
<keyword evidence="6" id="KW-0132">Cell division</keyword>
<keyword evidence="1 6" id="KW-0812">Transmembrane</keyword>
<accession>A0A0R2FAA8</accession>
<keyword evidence="4 6" id="KW-0472">Membrane</keyword>
<dbReference type="PATRIC" id="fig|1423730.4.peg.797"/>
<dbReference type="STRING" id="1423730.FC75_GL000762"/>
<dbReference type="GO" id="GO:0000917">
    <property type="term" value="P:division septum assembly"/>
    <property type="evidence" value="ECO:0007669"/>
    <property type="project" value="UniProtKB-KW"/>
</dbReference>
<proteinExistence type="inferred from homology"/>
<evidence type="ECO:0000256" key="6">
    <source>
        <dbReference type="HAMAP-Rule" id="MF_00728"/>
    </source>
</evidence>
<keyword evidence="6" id="KW-1003">Cell membrane</keyword>
<keyword evidence="9" id="KW-1185">Reference proteome</keyword>
<keyword evidence="6" id="KW-0131">Cell cycle</keyword>
<evidence type="ECO:0000256" key="4">
    <source>
        <dbReference type="ARBA" id="ARBA00023136"/>
    </source>
</evidence>
<dbReference type="InterPro" id="IPR010379">
    <property type="entry name" value="EzrA"/>
</dbReference>
<feature type="topological domain" description="Cytoplasmic" evidence="6">
    <location>
        <begin position="44"/>
        <end position="589"/>
    </location>
</feature>